<keyword evidence="5" id="KW-0949">S-adenosyl-L-methionine</keyword>
<feature type="compositionally biased region" description="Acidic residues" evidence="10">
    <location>
        <begin position="413"/>
        <end position="444"/>
    </location>
</feature>
<dbReference type="PROSITE" id="PS51270">
    <property type="entry name" value="ZF_CTCHY"/>
    <property type="match status" value="1"/>
</dbReference>
<keyword evidence="3" id="KW-0489">Methyltransferase</keyword>
<feature type="domain" description="CTCHY-type" evidence="11">
    <location>
        <begin position="349"/>
        <end position="410"/>
    </location>
</feature>
<dbReference type="GO" id="GO:0008988">
    <property type="term" value="F:rRNA (adenine-N6-)-methyltransferase activity"/>
    <property type="evidence" value="ECO:0007669"/>
    <property type="project" value="InterPro"/>
</dbReference>
<evidence type="ECO:0000256" key="9">
    <source>
        <dbReference type="PROSITE-ProRule" id="PRU00965"/>
    </source>
</evidence>
<dbReference type="PANTHER" id="PTHR13493">
    <property type="entry name" value="ZINC FINGER CCHC DOMAIN-CONTAINING"/>
    <property type="match status" value="1"/>
</dbReference>
<name>A0AAV4HY84_9GAST</name>
<comment type="caution">
    <text evidence="13">The sequence shown here is derived from an EMBL/GenBank/DDBJ whole genome shotgun (WGS) entry which is preliminary data.</text>
</comment>
<keyword evidence="4" id="KW-0808">Transferase</keyword>
<keyword evidence="8" id="KW-0862">Zinc</keyword>
<evidence type="ECO:0000256" key="2">
    <source>
        <dbReference type="ARBA" id="ARBA00022490"/>
    </source>
</evidence>
<proteinExistence type="predicted"/>
<reference evidence="13 14" key="1">
    <citation type="journal article" date="2021" name="Elife">
        <title>Chloroplast acquisition without the gene transfer in kleptoplastic sea slugs, Plakobranchus ocellatus.</title>
        <authorList>
            <person name="Maeda T."/>
            <person name="Takahashi S."/>
            <person name="Yoshida T."/>
            <person name="Shimamura S."/>
            <person name="Takaki Y."/>
            <person name="Nagai Y."/>
            <person name="Toyoda A."/>
            <person name="Suzuki Y."/>
            <person name="Arimoto A."/>
            <person name="Ishii H."/>
            <person name="Satoh N."/>
            <person name="Nishiyama T."/>
            <person name="Hasebe M."/>
            <person name="Maruyama T."/>
            <person name="Minagawa J."/>
            <person name="Obokata J."/>
            <person name="Shigenobu S."/>
        </authorList>
    </citation>
    <scope>NUCLEOTIDE SEQUENCE [LARGE SCALE GENOMIC DNA]</scope>
</reference>
<evidence type="ECO:0000256" key="3">
    <source>
        <dbReference type="ARBA" id="ARBA00022603"/>
    </source>
</evidence>
<evidence type="ECO:0000256" key="8">
    <source>
        <dbReference type="ARBA" id="ARBA00022833"/>
    </source>
</evidence>
<dbReference type="Proteomes" id="UP000762676">
    <property type="component" value="Unassembled WGS sequence"/>
</dbReference>
<evidence type="ECO:0000256" key="5">
    <source>
        <dbReference type="ARBA" id="ARBA00022691"/>
    </source>
</evidence>
<evidence type="ECO:0000256" key="1">
    <source>
        <dbReference type="ARBA" id="ARBA00004496"/>
    </source>
</evidence>
<dbReference type="PROSITE" id="PS51999">
    <property type="entry name" value="ZF_GRF"/>
    <property type="match status" value="1"/>
</dbReference>
<sequence>MAARQANIELVTPPANIIVPSCPHGPALLFEQYDHSSNSFRQFFACSAFRDKRKCSFHLWVGEKTKECLKSSKVFSHKEARIRFRSFKALPKTKRYVCCTCGLLLMPSEIQDHERQGHLVKGKITLRNLKKPSFLFTPLDNNKTYAQYLFSSKTVDFLLSSIEKLAYSHVLCVGAPRIHEEIQLRRKSGGTTLTSMLLDLDERYGQFYPPSLYAKYNMFNHHFFERVGRKQLIRFLTAAGGGALLITDPPFGGMVEALSQSFLKISKIWEKILLPSSSQNNEMSIPFMWIFPYFLENRIVENMPSLSMLDYKVDYDNHNLFNNNHKQKGSPVRIFTNIPPAKFYLPLEDGYWFCKPCQRFSSKENQHCADCGTCPSKDGTTYVHCDACLRCVKPSRIHCFKCGELDVDVEDDLGTSVDEEEGDIDKESDVDLEENRDDVESDLDEGSKTESEPR</sequence>
<evidence type="ECO:0000256" key="4">
    <source>
        <dbReference type="ARBA" id="ARBA00022679"/>
    </source>
</evidence>
<evidence type="ECO:0000256" key="6">
    <source>
        <dbReference type="ARBA" id="ARBA00022723"/>
    </source>
</evidence>
<dbReference type="EMBL" id="BMAT01005907">
    <property type="protein sequence ID" value="GFS02167.1"/>
    <property type="molecule type" value="Genomic_DNA"/>
</dbReference>
<dbReference type="GO" id="GO:0005730">
    <property type="term" value="C:nucleolus"/>
    <property type="evidence" value="ECO:0007669"/>
    <property type="project" value="TreeGrafter"/>
</dbReference>
<dbReference type="GO" id="GO:0008270">
    <property type="term" value="F:zinc ion binding"/>
    <property type="evidence" value="ECO:0007669"/>
    <property type="project" value="UniProtKB-KW"/>
</dbReference>
<dbReference type="AlphaFoldDB" id="A0AAV4HY84"/>
<evidence type="ECO:0000259" key="12">
    <source>
        <dbReference type="PROSITE" id="PS51999"/>
    </source>
</evidence>
<accession>A0AAV4HY84</accession>
<evidence type="ECO:0000313" key="14">
    <source>
        <dbReference type="Proteomes" id="UP000762676"/>
    </source>
</evidence>
<evidence type="ECO:0000256" key="10">
    <source>
        <dbReference type="SAM" id="MobiDB-lite"/>
    </source>
</evidence>
<dbReference type="InterPro" id="IPR041370">
    <property type="entry name" value="Mlase_EEF1AKMT1/ZCCHC4"/>
</dbReference>
<evidence type="ECO:0000313" key="13">
    <source>
        <dbReference type="EMBL" id="GFS02167.1"/>
    </source>
</evidence>
<dbReference type="Pfam" id="PF10237">
    <property type="entry name" value="N6-adenineMlase"/>
    <property type="match status" value="1"/>
</dbReference>
<evidence type="ECO:0000259" key="11">
    <source>
        <dbReference type="PROSITE" id="PS51270"/>
    </source>
</evidence>
<organism evidence="13 14">
    <name type="scientific">Elysia marginata</name>
    <dbReference type="NCBI Taxonomy" id="1093978"/>
    <lineage>
        <taxon>Eukaryota</taxon>
        <taxon>Metazoa</taxon>
        <taxon>Spiralia</taxon>
        <taxon>Lophotrochozoa</taxon>
        <taxon>Mollusca</taxon>
        <taxon>Gastropoda</taxon>
        <taxon>Heterobranchia</taxon>
        <taxon>Euthyneura</taxon>
        <taxon>Panpulmonata</taxon>
        <taxon>Sacoglossa</taxon>
        <taxon>Placobranchoidea</taxon>
        <taxon>Plakobranchidae</taxon>
        <taxon>Elysia</taxon>
    </lineage>
</organism>
<feature type="domain" description="GRF-type" evidence="12">
    <location>
        <begin position="22"/>
        <end position="64"/>
    </location>
</feature>
<protein>
    <submittedName>
        <fullName evidence="13">Zinc finger CCHC domain-containing protein 4</fullName>
    </submittedName>
</protein>
<gene>
    <name evidence="13" type="ORF">ElyMa_002857100</name>
</gene>
<dbReference type="InterPro" id="IPR017921">
    <property type="entry name" value="Znf_CTCHY"/>
</dbReference>
<dbReference type="InterPro" id="IPR010666">
    <property type="entry name" value="Znf_GRF"/>
</dbReference>
<feature type="region of interest" description="Disordered" evidence="10">
    <location>
        <begin position="413"/>
        <end position="454"/>
    </location>
</feature>
<dbReference type="PANTHER" id="PTHR13493:SF3">
    <property type="entry name" value="RRNA N6-ADENOSINE-METHYLTRANSFERASE ZCCHC4"/>
    <property type="match status" value="1"/>
</dbReference>
<keyword evidence="7 9" id="KW-0863">Zinc-finger</keyword>
<dbReference type="GO" id="GO:0005737">
    <property type="term" value="C:cytoplasm"/>
    <property type="evidence" value="ECO:0007669"/>
    <property type="project" value="UniProtKB-SubCell"/>
</dbReference>
<comment type="subcellular location">
    <subcellularLocation>
        <location evidence="1">Cytoplasm</location>
    </subcellularLocation>
</comment>
<keyword evidence="14" id="KW-1185">Reference proteome</keyword>
<keyword evidence="6" id="KW-0479">Metal-binding</keyword>
<dbReference type="InterPro" id="IPR039846">
    <property type="entry name" value="ZCCHC4"/>
</dbReference>
<feature type="compositionally biased region" description="Basic and acidic residues" evidence="10">
    <location>
        <begin position="445"/>
        <end position="454"/>
    </location>
</feature>
<evidence type="ECO:0000256" key="7">
    <source>
        <dbReference type="ARBA" id="ARBA00022771"/>
    </source>
</evidence>
<keyword evidence="2" id="KW-0963">Cytoplasm</keyword>